<evidence type="ECO:0000313" key="3">
    <source>
        <dbReference type="Proteomes" id="UP001521222"/>
    </source>
</evidence>
<dbReference type="SUPFAM" id="SSF53720">
    <property type="entry name" value="ALDH-like"/>
    <property type="match status" value="1"/>
</dbReference>
<reference evidence="2 3" key="1">
    <citation type="submission" date="2024-02" db="EMBL/GenBank/DDBJ databases">
        <title>De novo assembly and annotation of 12 fungi associated with fruit tree decline syndrome in Ontario, Canada.</title>
        <authorList>
            <person name="Sulman M."/>
            <person name="Ellouze W."/>
            <person name="Ilyukhin E."/>
        </authorList>
    </citation>
    <scope>NUCLEOTIDE SEQUENCE [LARGE SCALE GENOMIC DNA]</scope>
    <source>
        <strain evidence="2 3">M97-236</strain>
    </source>
</reference>
<name>A0ABR3QPR5_9PLEO</name>
<evidence type="ECO:0000259" key="1">
    <source>
        <dbReference type="Pfam" id="PF00171"/>
    </source>
</evidence>
<feature type="domain" description="Aldehyde dehydrogenase" evidence="1">
    <location>
        <begin position="16"/>
        <end position="205"/>
    </location>
</feature>
<sequence>MDVAVARYAFLTNFQAASRVFVHASIASDFVDQLKKVFEEAASKLGGNPLELDTDHGPVVDRQQYERIMAYIEQGKKDARLVTGGSRKGQLGCFIQPTIFLNPAEDSSIWGEEIFGPVLCVRTFQEEDELVQMANDTDYGLASCIYTMDISRALRLAGKLESGSVSVNTPHLPSRNTPLGGKKQSGYGKELGKHGLMSYLEAKTIHIK</sequence>
<dbReference type="PANTHER" id="PTHR42804">
    <property type="entry name" value="ALDEHYDE DEHYDROGENASE"/>
    <property type="match status" value="1"/>
</dbReference>
<comment type="caution">
    <text evidence="2">The sequence shown here is derived from an EMBL/GenBank/DDBJ whole genome shotgun (WGS) entry which is preliminary data.</text>
</comment>
<dbReference type="InterPro" id="IPR016163">
    <property type="entry name" value="Ald_DH_C"/>
</dbReference>
<protein>
    <recommendedName>
        <fullName evidence="1">Aldehyde dehydrogenase domain-containing protein</fullName>
    </recommendedName>
</protein>
<dbReference type="InterPro" id="IPR015590">
    <property type="entry name" value="Aldehyde_DH_dom"/>
</dbReference>
<dbReference type="InterPro" id="IPR016161">
    <property type="entry name" value="Ald_DH/histidinol_DH"/>
</dbReference>
<organism evidence="2 3">
    <name type="scientific">Nothophoma quercina</name>
    <dbReference type="NCBI Taxonomy" id="749835"/>
    <lineage>
        <taxon>Eukaryota</taxon>
        <taxon>Fungi</taxon>
        <taxon>Dikarya</taxon>
        <taxon>Ascomycota</taxon>
        <taxon>Pezizomycotina</taxon>
        <taxon>Dothideomycetes</taxon>
        <taxon>Pleosporomycetidae</taxon>
        <taxon>Pleosporales</taxon>
        <taxon>Pleosporineae</taxon>
        <taxon>Didymellaceae</taxon>
        <taxon>Nothophoma</taxon>
    </lineage>
</organism>
<dbReference type="Proteomes" id="UP001521222">
    <property type="component" value="Unassembled WGS sequence"/>
</dbReference>
<dbReference type="PANTHER" id="PTHR42804:SF1">
    <property type="entry name" value="ALDEHYDE DEHYDROGENASE-RELATED"/>
    <property type="match status" value="1"/>
</dbReference>
<dbReference type="EMBL" id="JAKIXB020000037">
    <property type="protein sequence ID" value="KAL1594141.1"/>
    <property type="molecule type" value="Genomic_DNA"/>
</dbReference>
<dbReference type="Gene3D" id="3.40.605.10">
    <property type="entry name" value="Aldehyde Dehydrogenase, Chain A, domain 1"/>
    <property type="match status" value="1"/>
</dbReference>
<dbReference type="Pfam" id="PF00171">
    <property type="entry name" value="Aldedh"/>
    <property type="match status" value="1"/>
</dbReference>
<accession>A0ABR3QPR5</accession>
<keyword evidence="3" id="KW-1185">Reference proteome</keyword>
<dbReference type="Gene3D" id="3.40.309.10">
    <property type="entry name" value="Aldehyde Dehydrogenase, Chain A, domain 2"/>
    <property type="match status" value="1"/>
</dbReference>
<proteinExistence type="predicted"/>
<evidence type="ECO:0000313" key="2">
    <source>
        <dbReference type="EMBL" id="KAL1594141.1"/>
    </source>
</evidence>
<dbReference type="InterPro" id="IPR016162">
    <property type="entry name" value="Ald_DH_N"/>
</dbReference>
<gene>
    <name evidence="2" type="ORF">SLS59_008975</name>
</gene>